<evidence type="ECO:0000256" key="4">
    <source>
        <dbReference type="ARBA" id="ARBA00022692"/>
    </source>
</evidence>
<keyword evidence="7 10" id="KW-0472">Membrane</keyword>
<keyword evidence="4 10" id="KW-0812">Transmembrane</keyword>
<evidence type="ECO:0000256" key="8">
    <source>
        <dbReference type="ARBA" id="ARBA00023209"/>
    </source>
</evidence>
<dbReference type="InterPro" id="IPR003811">
    <property type="entry name" value="G3P_acylTferase_PlsY"/>
</dbReference>
<dbReference type="STRING" id="1184151.AW736_15725"/>
<name>A0A178IGF6_9BACT</name>
<evidence type="ECO:0000256" key="9">
    <source>
        <dbReference type="ARBA" id="ARBA00023264"/>
    </source>
</evidence>
<feature type="transmembrane region" description="Helical" evidence="10">
    <location>
        <begin position="193"/>
        <end position="212"/>
    </location>
</feature>
<evidence type="ECO:0000256" key="1">
    <source>
        <dbReference type="ARBA" id="ARBA00022475"/>
    </source>
</evidence>
<evidence type="ECO:0000256" key="10">
    <source>
        <dbReference type="HAMAP-Rule" id="MF_01043"/>
    </source>
</evidence>
<evidence type="ECO:0000256" key="6">
    <source>
        <dbReference type="ARBA" id="ARBA00023098"/>
    </source>
</evidence>
<keyword evidence="12" id="KW-1185">Reference proteome</keyword>
<dbReference type="EC" id="2.3.1.275" evidence="10"/>
<evidence type="ECO:0000256" key="2">
    <source>
        <dbReference type="ARBA" id="ARBA00022516"/>
    </source>
</evidence>
<dbReference type="PANTHER" id="PTHR30309:SF0">
    <property type="entry name" value="GLYCEROL-3-PHOSPHATE ACYLTRANSFERASE-RELATED"/>
    <property type="match status" value="1"/>
</dbReference>
<dbReference type="AlphaFoldDB" id="A0A178IGF6"/>
<dbReference type="PANTHER" id="PTHR30309">
    <property type="entry name" value="INNER MEMBRANE PROTEIN YGIH"/>
    <property type="match status" value="1"/>
</dbReference>
<accession>A0A178IGF6</accession>
<dbReference type="NCBIfam" id="TIGR00023">
    <property type="entry name" value="glycerol-3-phosphate 1-O-acyltransferase PlsY"/>
    <property type="match status" value="1"/>
</dbReference>
<keyword evidence="8 10" id="KW-0594">Phospholipid biosynthesis</keyword>
<evidence type="ECO:0000313" key="11">
    <source>
        <dbReference type="EMBL" id="OAM88681.1"/>
    </source>
</evidence>
<dbReference type="GO" id="GO:0005886">
    <property type="term" value="C:plasma membrane"/>
    <property type="evidence" value="ECO:0007669"/>
    <property type="project" value="UniProtKB-SubCell"/>
</dbReference>
<feature type="transmembrane region" description="Helical" evidence="10">
    <location>
        <begin position="107"/>
        <end position="126"/>
    </location>
</feature>
<keyword evidence="6 10" id="KW-0443">Lipid metabolism</keyword>
<dbReference type="OrthoDB" id="9777124at2"/>
<evidence type="ECO:0000256" key="3">
    <source>
        <dbReference type="ARBA" id="ARBA00022679"/>
    </source>
</evidence>
<comment type="catalytic activity">
    <reaction evidence="10">
        <text>an acyl phosphate + sn-glycerol 3-phosphate = a 1-acyl-sn-glycero-3-phosphate + phosphate</text>
        <dbReference type="Rhea" id="RHEA:34075"/>
        <dbReference type="ChEBI" id="CHEBI:43474"/>
        <dbReference type="ChEBI" id="CHEBI:57597"/>
        <dbReference type="ChEBI" id="CHEBI:57970"/>
        <dbReference type="ChEBI" id="CHEBI:59918"/>
        <dbReference type="EC" id="2.3.1.275"/>
    </reaction>
</comment>
<organism evidence="11 12">
    <name type="scientific">Termitidicoccus mucosus</name>
    <dbReference type="NCBI Taxonomy" id="1184151"/>
    <lineage>
        <taxon>Bacteria</taxon>
        <taxon>Pseudomonadati</taxon>
        <taxon>Verrucomicrobiota</taxon>
        <taxon>Opitutia</taxon>
        <taxon>Opitutales</taxon>
        <taxon>Opitutaceae</taxon>
        <taxon>Termitidicoccus</taxon>
    </lineage>
</organism>
<protein>
    <recommendedName>
        <fullName evidence="10">Glycerol-3-phosphate acyltransferase</fullName>
    </recommendedName>
    <alternativeName>
        <fullName evidence="10">Acyl-PO4 G3P acyltransferase</fullName>
    </alternativeName>
    <alternativeName>
        <fullName evidence="10">Acyl-phosphate--glycerol-3-phosphate acyltransferase</fullName>
    </alternativeName>
    <alternativeName>
        <fullName evidence="10">G3P acyltransferase</fullName>
        <shortName evidence="10">GPAT</shortName>
        <ecNumber evidence="10">2.3.1.275</ecNumber>
    </alternativeName>
    <alternativeName>
        <fullName evidence="10">Lysophosphatidic acid synthase</fullName>
        <shortName evidence="10">LPA synthase</shortName>
    </alternativeName>
</protein>
<dbReference type="Pfam" id="PF02660">
    <property type="entry name" value="G3P_acyltransf"/>
    <property type="match status" value="1"/>
</dbReference>
<dbReference type="GO" id="GO:0008654">
    <property type="term" value="P:phospholipid biosynthetic process"/>
    <property type="evidence" value="ECO:0007669"/>
    <property type="project" value="UniProtKB-UniRule"/>
</dbReference>
<dbReference type="HAMAP" id="MF_01043">
    <property type="entry name" value="PlsY"/>
    <property type="match status" value="1"/>
</dbReference>
<dbReference type="Proteomes" id="UP000078486">
    <property type="component" value="Unassembled WGS sequence"/>
</dbReference>
<dbReference type="SMART" id="SM01207">
    <property type="entry name" value="G3P_acyltransf"/>
    <property type="match status" value="1"/>
</dbReference>
<gene>
    <name evidence="10" type="primary">plsY</name>
    <name evidence="11" type="ORF">AW736_15725</name>
</gene>
<sequence length="233" mass="24822">MLISIISAVVIGYFLGALPFGFLVARSKGINIFEHGSKNPGATNVKRVLGEKFGASGKRAGNLVFALDALKGAVAAGWPYAVFLCQMLKYRLRGGVVAGVNEPFETILWLWAAIAGLVGALLGHSFSCFTRFKGGKGIATGAGGFLVLMPLSIALAASLWVGVFKTSRYVSLASILAALSLPVTSFVTARLWGFPPVQIVWLSAAIGMFVTYRHRANIVRLLNGTENRFARKS</sequence>
<evidence type="ECO:0000313" key="12">
    <source>
        <dbReference type="Proteomes" id="UP000078486"/>
    </source>
</evidence>
<proteinExistence type="inferred from homology"/>
<feature type="transmembrane region" description="Helical" evidence="10">
    <location>
        <begin position="138"/>
        <end position="162"/>
    </location>
</feature>
<comment type="pathway">
    <text evidence="10">Lipid metabolism; phospholipid metabolism.</text>
</comment>
<comment type="function">
    <text evidence="10">Catalyzes the transfer of an acyl group from acyl-phosphate (acyl-PO(4)) to glycerol-3-phosphate (G3P) to form lysophosphatidic acid (LPA). This enzyme utilizes acyl-phosphate as fatty acyl donor, but not acyl-CoA or acyl-ACP.</text>
</comment>
<keyword evidence="2 10" id="KW-0444">Lipid biosynthesis</keyword>
<feature type="transmembrane region" description="Helical" evidence="10">
    <location>
        <begin position="6"/>
        <end position="25"/>
    </location>
</feature>
<comment type="subunit">
    <text evidence="10">Probably interacts with PlsX.</text>
</comment>
<comment type="subcellular location">
    <subcellularLocation>
        <location evidence="10">Cell membrane</location>
        <topology evidence="10">Multi-pass membrane protein</topology>
    </subcellularLocation>
</comment>
<keyword evidence="5 10" id="KW-1133">Transmembrane helix</keyword>
<comment type="caution">
    <text evidence="11">The sequence shown here is derived from an EMBL/GenBank/DDBJ whole genome shotgun (WGS) entry which is preliminary data.</text>
</comment>
<evidence type="ECO:0000256" key="7">
    <source>
        <dbReference type="ARBA" id="ARBA00023136"/>
    </source>
</evidence>
<dbReference type="GO" id="GO:0043772">
    <property type="term" value="F:acyl-phosphate glycerol-3-phosphate acyltransferase activity"/>
    <property type="evidence" value="ECO:0007669"/>
    <property type="project" value="UniProtKB-UniRule"/>
</dbReference>
<comment type="similarity">
    <text evidence="10">Belongs to the PlsY family.</text>
</comment>
<evidence type="ECO:0000256" key="5">
    <source>
        <dbReference type="ARBA" id="ARBA00022989"/>
    </source>
</evidence>
<dbReference type="UniPathway" id="UPA00085"/>
<keyword evidence="11" id="KW-0012">Acyltransferase</keyword>
<reference evidence="11 12" key="1">
    <citation type="submission" date="2016-01" db="EMBL/GenBank/DDBJ databases">
        <title>High potential of lignocellulose degradation of a new Verrucomicrobia species.</title>
        <authorList>
            <person name="Wang Y."/>
            <person name="Shi Y."/>
            <person name="Qiu Z."/>
            <person name="Liu S."/>
            <person name="Yang H."/>
        </authorList>
    </citation>
    <scope>NUCLEOTIDE SEQUENCE [LARGE SCALE GENOMIC DNA]</scope>
    <source>
        <strain evidence="11 12">TSB47</strain>
    </source>
</reference>
<dbReference type="RefSeq" id="WP_068771258.1">
    <property type="nucleotide sequence ID" value="NZ_CP109796.1"/>
</dbReference>
<feature type="transmembrane region" description="Helical" evidence="10">
    <location>
        <begin position="169"/>
        <end position="187"/>
    </location>
</feature>
<keyword evidence="9 10" id="KW-1208">Phospholipid metabolism</keyword>
<dbReference type="EMBL" id="LRRQ01000125">
    <property type="protein sequence ID" value="OAM88681.1"/>
    <property type="molecule type" value="Genomic_DNA"/>
</dbReference>
<keyword evidence="1 10" id="KW-1003">Cell membrane</keyword>
<keyword evidence="3 10" id="KW-0808">Transferase</keyword>